<evidence type="ECO:0000313" key="3">
    <source>
        <dbReference type="WBParaSite" id="TREG1_23970.1"/>
    </source>
</evidence>
<reference evidence="2" key="1">
    <citation type="submission" date="2022-06" db="EMBL/GenBank/DDBJ databases">
        <authorList>
            <person name="Berger JAMES D."/>
            <person name="Berger JAMES D."/>
        </authorList>
    </citation>
    <scope>NUCLEOTIDE SEQUENCE [LARGE SCALE GENOMIC DNA]</scope>
</reference>
<dbReference type="WBParaSite" id="TREG1_23970.1">
    <property type="protein sequence ID" value="TREG1_23970.1"/>
    <property type="gene ID" value="TREG1_23970"/>
</dbReference>
<feature type="region of interest" description="Disordered" evidence="1">
    <location>
        <begin position="348"/>
        <end position="383"/>
    </location>
</feature>
<accession>A0A183VUH2</accession>
<proteinExistence type="predicted"/>
<protein>
    <submittedName>
        <fullName evidence="3">RING-type domain-containing protein</fullName>
    </submittedName>
</protein>
<feature type="compositionally biased region" description="Polar residues" evidence="1">
    <location>
        <begin position="372"/>
        <end position="383"/>
    </location>
</feature>
<sequence>MSVYTHKPPASNKLGLKLDLLTSNSDDVSRSEKDSNSGLSSLTSSLNNLESNKYSNALVSNRKALMRPDYKTQQQQQHSGSGKSNLQEKRLNFPLSDFIHLDKYSKIYTNKNNKNNINSSSNYRNTVDCNTSFHIKLPERHDFTASTASLIVHVPSLSYVSEQIDDDRSDNDFLRSDVSDNNHRSRNCPICNILYTDLQQQIDEVQDKRFLSLSAINVNTDTGSITNNENISINCSINSNNNISNNVNTSRLWDILESFSANSPRNFCYFHQHLSKRFSASKHISHNKPDVNLTTSLSLPCLTSLDESSMMITSTEFENNNINNNHMSYNLSYNKRLENTPSISIENADQAVTKGNNDDVDNSDIDADRNTEQNATTSKMSNETVSKCESWLKTWSNS</sequence>
<feature type="compositionally biased region" description="Low complexity" evidence="1">
    <location>
        <begin position="36"/>
        <end position="46"/>
    </location>
</feature>
<reference evidence="3" key="2">
    <citation type="submission" date="2023-11" db="UniProtKB">
        <authorList>
            <consortium name="WormBaseParasite"/>
        </authorList>
    </citation>
    <scope>IDENTIFICATION</scope>
</reference>
<dbReference type="AlphaFoldDB" id="A0A183VUH2"/>
<feature type="region of interest" description="Disordered" evidence="1">
    <location>
        <begin position="68"/>
        <end position="87"/>
    </location>
</feature>
<organism evidence="2 3">
    <name type="scientific">Trichobilharzia regenti</name>
    <name type="common">Nasal bird schistosome</name>
    <dbReference type="NCBI Taxonomy" id="157069"/>
    <lineage>
        <taxon>Eukaryota</taxon>
        <taxon>Metazoa</taxon>
        <taxon>Spiralia</taxon>
        <taxon>Lophotrochozoa</taxon>
        <taxon>Platyhelminthes</taxon>
        <taxon>Trematoda</taxon>
        <taxon>Digenea</taxon>
        <taxon>Strigeidida</taxon>
        <taxon>Schistosomatoidea</taxon>
        <taxon>Schistosomatidae</taxon>
        <taxon>Trichobilharzia</taxon>
    </lineage>
</organism>
<keyword evidence="2" id="KW-1185">Reference proteome</keyword>
<feature type="region of interest" description="Disordered" evidence="1">
    <location>
        <begin position="26"/>
        <end position="46"/>
    </location>
</feature>
<dbReference type="OrthoDB" id="6271660at2759"/>
<evidence type="ECO:0000313" key="2">
    <source>
        <dbReference type="Proteomes" id="UP000050795"/>
    </source>
</evidence>
<evidence type="ECO:0000256" key="1">
    <source>
        <dbReference type="SAM" id="MobiDB-lite"/>
    </source>
</evidence>
<dbReference type="Proteomes" id="UP000050795">
    <property type="component" value="Unassembled WGS sequence"/>
</dbReference>
<name>A0A183VUH2_TRIRE</name>